<dbReference type="Pfam" id="PF04267">
    <property type="entry name" value="SoxD"/>
    <property type="match status" value="1"/>
</dbReference>
<keyword evidence="2" id="KW-1185">Reference proteome</keyword>
<evidence type="ECO:0000313" key="2">
    <source>
        <dbReference type="Proteomes" id="UP000094501"/>
    </source>
</evidence>
<dbReference type="Proteomes" id="UP000094501">
    <property type="component" value="Unassembled WGS sequence"/>
</dbReference>
<proteinExistence type="predicted"/>
<name>A0A1E3W4B7_9HYPH</name>
<dbReference type="GO" id="GO:0046653">
    <property type="term" value="P:tetrahydrofolate metabolic process"/>
    <property type="evidence" value="ECO:0007669"/>
    <property type="project" value="InterPro"/>
</dbReference>
<dbReference type="InterPro" id="IPR006279">
    <property type="entry name" value="SoxD"/>
</dbReference>
<gene>
    <name evidence="1" type="ORF">AUC68_02460</name>
</gene>
<dbReference type="EMBL" id="LPWG01000010">
    <property type="protein sequence ID" value="ODR99986.1"/>
    <property type="molecule type" value="Genomic_DNA"/>
</dbReference>
<accession>A0A1E3W4B7</accession>
<dbReference type="STRING" id="1774968.AUC68_02460"/>
<dbReference type="InterPro" id="IPR038561">
    <property type="entry name" value="SoxD_sf"/>
</dbReference>
<dbReference type="RefSeq" id="WP_069436828.1">
    <property type="nucleotide sequence ID" value="NZ_LPWG01000010.1"/>
</dbReference>
<dbReference type="NCBIfam" id="TIGR01374">
    <property type="entry name" value="soxD"/>
    <property type="match status" value="1"/>
</dbReference>
<comment type="caution">
    <text evidence="1">The sequence shown here is derived from an EMBL/GenBank/DDBJ whole genome shotgun (WGS) entry which is preliminary data.</text>
</comment>
<dbReference type="OrthoDB" id="5420070at2"/>
<organism evidence="1 2">
    <name type="scientific">Methyloceanibacter methanicus</name>
    <dbReference type="NCBI Taxonomy" id="1774968"/>
    <lineage>
        <taxon>Bacteria</taxon>
        <taxon>Pseudomonadati</taxon>
        <taxon>Pseudomonadota</taxon>
        <taxon>Alphaproteobacteria</taxon>
        <taxon>Hyphomicrobiales</taxon>
        <taxon>Hyphomicrobiaceae</taxon>
        <taxon>Methyloceanibacter</taxon>
    </lineage>
</organism>
<dbReference type="AlphaFoldDB" id="A0A1E3W4B7"/>
<reference evidence="1 2" key="1">
    <citation type="journal article" date="2016" name="Environ. Microbiol.">
        <title>New Methyloceanibacter diversity from North Sea sediments includes methanotroph containing solely the soluble methane monooxygenase.</title>
        <authorList>
            <person name="Vekeman B."/>
            <person name="Kerckhof F.M."/>
            <person name="Cremers G."/>
            <person name="de Vos P."/>
            <person name="Vandamme P."/>
            <person name="Boon N."/>
            <person name="Op den Camp H.J."/>
            <person name="Heylen K."/>
        </authorList>
    </citation>
    <scope>NUCLEOTIDE SEQUENCE [LARGE SCALE GENOMIC DNA]</scope>
    <source>
        <strain evidence="1 2">R-67174</strain>
    </source>
</reference>
<evidence type="ECO:0000313" key="1">
    <source>
        <dbReference type="EMBL" id="ODR99986.1"/>
    </source>
</evidence>
<dbReference type="Gene3D" id="3.30.2270.10">
    <property type="entry name" value="Folate-binding superfamily"/>
    <property type="match status" value="1"/>
</dbReference>
<protein>
    <submittedName>
        <fullName evidence="1">Sarcosine oxidase subunit delta</fullName>
    </submittedName>
</protein>
<sequence>MRITCPYCGERALDEFTYRGDATVKRPDSLDENTAEAWVDYVYLRDNPAGPHKELWHHGAGCHAWLEVTRDTVTHEILDVAFARKGC</sequence>
<dbReference type="GO" id="GO:0008115">
    <property type="term" value="F:sarcosine oxidase activity"/>
    <property type="evidence" value="ECO:0007669"/>
    <property type="project" value="InterPro"/>
</dbReference>